<dbReference type="GO" id="GO:0102158">
    <property type="term" value="F:very-long-chain (3R)-3-hydroxyacyl-CoA dehydratase activity"/>
    <property type="evidence" value="ECO:0007669"/>
    <property type="project" value="UniProtKB-EC"/>
</dbReference>
<evidence type="ECO:0000313" key="19">
    <source>
        <dbReference type="WBParaSite" id="SBAD_0000620201-mRNA-1"/>
    </source>
</evidence>
<evidence type="ECO:0000256" key="12">
    <source>
        <dbReference type="ARBA" id="ARBA00023136"/>
    </source>
</evidence>
<organism evidence="19">
    <name type="scientific">Soboliphyme baturini</name>
    <dbReference type="NCBI Taxonomy" id="241478"/>
    <lineage>
        <taxon>Eukaryota</taxon>
        <taxon>Metazoa</taxon>
        <taxon>Ecdysozoa</taxon>
        <taxon>Nematoda</taxon>
        <taxon>Enoplea</taxon>
        <taxon>Dorylaimia</taxon>
        <taxon>Dioctophymatida</taxon>
        <taxon>Dioctophymatoidea</taxon>
        <taxon>Soboliphymatidae</taxon>
        <taxon>Soboliphyme</taxon>
    </lineage>
</organism>
<evidence type="ECO:0000256" key="5">
    <source>
        <dbReference type="ARBA" id="ARBA00022516"/>
    </source>
</evidence>
<evidence type="ECO:0000256" key="13">
    <source>
        <dbReference type="ARBA" id="ARBA00023160"/>
    </source>
</evidence>
<evidence type="ECO:0000256" key="8">
    <source>
        <dbReference type="ARBA" id="ARBA00022832"/>
    </source>
</evidence>
<evidence type="ECO:0000256" key="14">
    <source>
        <dbReference type="ARBA" id="ARBA00023239"/>
    </source>
</evidence>
<proteinExistence type="inferred from homology"/>
<feature type="domain" description="CS" evidence="16">
    <location>
        <begin position="90"/>
        <end position="186"/>
    </location>
</feature>
<dbReference type="Proteomes" id="UP000270296">
    <property type="component" value="Unassembled WGS sequence"/>
</dbReference>
<gene>
    <name evidence="17" type="ORF">SBAD_LOCUS5967</name>
</gene>
<dbReference type="WBParaSite" id="SBAD_0000620201-mRNA-1">
    <property type="protein sequence ID" value="SBAD_0000620201-mRNA-1"/>
    <property type="gene ID" value="SBAD_0000620201"/>
</dbReference>
<dbReference type="UniPathway" id="UPA00094"/>
<evidence type="ECO:0000313" key="17">
    <source>
        <dbReference type="EMBL" id="VDP08816.1"/>
    </source>
</evidence>
<evidence type="ECO:0000256" key="2">
    <source>
        <dbReference type="ARBA" id="ARBA00005194"/>
    </source>
</evidence>
<dbReference type="InterPro" id="IPR007052">
    <property type="entry name" value="CS_dom"/>
</dbReference>
<reference evidence="17 18" key="2">
    <citation type="submission" date="2018-11" db="EMBL/GenBank/DDBJ databases">
        <authorList>
            <consortium name="Pathogen Informatics"/>
        </authorList>
    </citation>
    <scope>NUCLEOTIDE SEQUENCE [LARGE SCALE GENOMIC DNA]</scope>
</reference>
<keyword evidence="13" id="KW-0275">Fatty acid biosynthesis</keyword>
<evidence type="ECO:0000256" key="15">
    <source>
        <dbReference type="ARBA" id="ARBA00030687"/>
    </source>
</evidence>
<dbReference type="InterPro" id="IPR008978">
    <property type="entry name" value="HSP20-like_chaperone"/>
</dbReference>
<keyword evidence="5" id="KW-0444">Lipid biosynthesis</keyword>
<dbReference type="InterPro" id="IPR007482">
    <property type="entry name" value="Tyr_Pase-like_PTPLA"/>
</dbReference>
<dbReference type="SUPFAM" id="SSF49764">
    <property type="entry name" value="HSP20-like chaperones"/>
    <property type="match status" value="1"/>
</dbReference>
<dbReference type="EMBL" id="UZAM01009383">
    <property type="protein sequence ID" value="VDP08816.1"/>
    <property type="molecule type" value="Genomic_DNA"/>
</dbReference>
<dbReference type="EC" id="4.2.1.134" evidence="4"/>
<evidence type="ECO:0000256" key="4">
    <source>
        <dbReference type="ARBA" id="ARBA00013122"/>
    </source>
</evidence>
<comment type="similarity">
    <text evidence="3">Belongs to the very long-chain fatty acids dehydratase HACD family.</text>
</comment>
<evidence type="ECO:0000256" key="7">
    <source>
        <dbReference type="ARBA" id="ARBA00022824"/>
    </source>
</evidence>
<protein>
    <recommendedName>
        <fullName evidence="4">very-long-chain (3R)-3-hydroxyacyl-CoA dehydratase</fullName>
        <ecNumber evidence="4">4.2.1.134</ecNumber>
    </recommendedName>
    <alternativeName>
        <fullName evidence="15">Protein-tyrosine phosphatase-like A domain-containing protein 1</fullName>
    </alternativeName>
</protein>
<reference evidence="19" key="1">
    <citation type="submission" date="2016-06" db="UniProtKB">
        <authorList>
            <consortium name="WormBaseParasite"/>
        </authorList>
    </citation>
    <scope>IDENTIFICATION</scope>
</reference>
<dbReference type="PANTHER" id="PTHR11035:SF35">
    <property type="entry name" value="VERY-LONG-CHAIN (3R)-3-HYDROXYACYL-COA DEHYDRATASE"/>
    <property type="match status" value="1"/>
</dbReference>
<evidence type="ECO:0000256" key="1">
    <source>
        <dbReference type="ARBA" id="ARBA00004477"/>
    </source>
</evidence>
<evidence type="ECO:0000256" key="10">
    <source>
        <dbReference type="ARBA" id="ARBA00023054"/>
    </source>
</evidence>
<dbReference type="Pfam" id="PF04969">
    <property type="entry name" value="CS"/>
    <property type="match status" value="1"/>
</dbReference>
<comment type="pathway">
    <text evidence="2">Lipid metabolism; fatty acid biosynthesis.</text>
</comment>
<dbReference type="OrthoDB" id="2157530at2759"/>
<keyword evidence="11" id="KW-0443">Lipid metabolism</keyword>
<keyword evidence="6" id="KW-0812">Transmembrane</keyword>
<comment type="subcellular location">
    <subcellularLocation>
        <location evidence="1">Endoplasmic reticulum membrane</location>
        <topology evidence="1">Multi-pass membrane protein</topology>
    </subcellularLocation>
</comment>
<keyword evidence="12" id="KW-0472">Membrane</keyword>
<keyword evidence="7" id="KW-0256">Endoplasmic reticulum</keyword>
<dbReference type="Gene3D" id="2.60.40.790">
    <property type="match status" value="1"/>
</dbReference>
<dbReference type="PANTHER" id="PTHR11035">
    <property type="entry name" value="VERY-LONG-CHAIN (3R)-3-HYDROXYACYL-COA DEHYDRATASE"/>
    <property type="match status" value="1"/>
</dbReference>
<keyword evidence="14" id="KW-0456">Lyase</keyword>
<keyword evidence="9" id="KW-1133">Transmembrane helix</keyword>
<accession>A0A183IQS0</accession>
<evidence type="ECO:0000259" key="16">
    <source>
        <dbReference type="PROSITE" id="PS51203"/>
    </source>
</evidence>
<dbReference type="GO" id="GO:0005789">
    <property type="term" value="C:endoplasmic reticulum membrane"/>
    <property type="evidence" value="ECO:0007669"/>
    <property type="project" value="UniProtKB-SubCell"/>
</dbReference>
<keyword evidence="8" id="KW-0276">Fatty acid metabolism</keyword>
<evidence type="ECO:0000256" key="11">
    <source>
        <dbReference type="ARBA" id="ARBA00023098"/>
    </source>
</evidence>
<dbReference type="PROSITE" id="PS51203">
    <property type="entry name" value="CS"/>
    <property type="match status" value="1"/>
</dbReference>
<dbReference type="AlphaFoldDB" id="A0A183IQS0"/>
<dbReference type="GO" id="GO:0030497">
    <property type="term" value="P:fatty acid elongation"/>
    <property type="evidence" value="ECO:0007669"/>
    <property type="project" value="TreeGrafter"/>
</dbReference>
<evidence type="ECO:0000256" key="6">
    <source>
        <dbReference type="ARBA" id="ARBA00022692"/>
    </source>
</evidence>
<evidence type="ECO:0000313" key="18">
    <source>
        <dbReference type="Proteomes" id="UP000270296"/>
    </source>
</evidence>
<keyword evidence="18" id="KW-1185">Reference proteome</keyword>
<keyword evidence="10" id="KW-0175">Coiled coil</keyword>
<name>A0A183IQS0_9BILA</name>
<evidence type="ECO:0000256" key="3">
    <source>
        <dbReference type="ARBA" id="ARBA00007811"/>
    </source>
</evidence>
<evidence type="ECO:0000256" key="9">
    <source>
        <dbReference type="ARBA" id="ARBA00022989"/>
    </source>
</evidence>
<dbReference type="GO" id="GO:0030148">
    <property type="term" value="P:sphingolipid biosynthetic process"/>
    <property type="evidence" value="ECO:0007669"/>
    <property type="project" value="TreeGrafter"/>
</dbReference>
<sequence>MPNTESLILMGEFNAHVGVDAEKWNGVIGKDGPSDLNNNGMKLLRDDRGGHDSGDYGLDMTILIHIFTIGNIINMFIIMSIIVQKKMNSFSFPFIYWSQTKEFVAIRVDVCDARGVEVKFTNESVEFTSSGNGENENHRYHFNIKLYDSVDDDKQRIDEMIDKLGLDRDSGKSYYEKGISSRKYYLMTYNNAMFIGYFIIFIRLIIGILNKGKDFLPEVWRDVGFCMICCQLGQFLEIGHALLGYVRSSWFATSLQVRFCFMRD</sequence>
<dbReference type="GO" id="GO:0042761">
    <property type="term" value="P:very long-chain fatty acid biosynthetic process"/>
    <property type="evidence" value="ECO:0007669"/>
    <property type="project" value="TreeGrafter"/>
</dbReference>